<dbReference type="AlphaFoldDB" id="A0A897MUR5"/>
<dbReference type="EMBL" id="CP064786">
    <property type="protein sequence ID" value="QSG01926.1"/>
    <property type="molecule type" value="Genomic_DNA"/>
</dbReference>
<keyword evidence="1" id="KW-1133">Transmembrane helix</keyword>
<evidence type="ECO:0000256" key="1">
    <source>
        <dbReference type="SAM" id="Phobius"/>
    </source>
</evidence>
<evidence type="ECO:0000313" key="2">
    <source>
        <dbReference type="EMBL" id="QSG01926.1"/>
    </source>
</evidence>
<proteinExistence type="predicted"/>
<organism evidence="2 3">
    <name type="scientific">Natranaeroarchaeum sulfidigenes</name>
    <dbReference type="NCBI Taxonomy" id="2784880"/>
    <lineage>
        <taxon>Archaea</taxon>
        <taxon>Methanobacteriati</taxon>
        <taxon>Methanobacteriota</taxon>
        <taxon>Stenosarchaea group</taxon>
        <taxon>Halobacteria</taxon>
        <taxon>Halobacteriales</taxon>
        <taxon>Natronoarchaeaceae</taxon>
        <taxon>Natranaeroarchaeum</taxon>
    </lineage>
</organism>
<dbReference type="GeneID" id="70684085"/>
<accession>A0A897MUR5</accession>
<gene>
    <name evidence="2" type="ORF">AArcS_0701</name>
</gene>
<dbReference type="RefSeq" id="WP_238479031.1">
    <property type="nucleotide sequence ID" value="NZ_CP064786.1"/>
</dbReference>
<evidence type="ECO:0000313" key="3">
    <source>
        <dbReference type="Proteomes" id="UP000663586"/>
    </source>
</evidence>
<keyword evidence="1" id="KW-0812">Transmembrane</keyword>
<name>A0A897MUR5_9EURY</name>
<keyword evidence="1" id="KW-0472">Membrane</keyword>
<dbReference type="Proteomes" id="UP000663586">
    <property type="component" value="Chromosome"/>
</dbReference>
<keyword evidence="3" id="KW-1185">Reference proteome</keyword>
<feature type="transmembrane region" description="Helical" evidence="1">
    <location>
        <begin position="12"/>
        <end position="31"/>
    </location>
</feature>
<reference evidence="2" key="1">
    <citation type="submission" date="2020-11" db="EMBL/GenBank/DDBJ databases">
        <title>Carbohydrate-dependent, anaerobic sulfur respiration: A novel catabolism in halophilic archaea.</title>
        <authorList>
            <person name="Sorokin D.Y."/>
            <person name="Messina E."/>
            <person name="Smedile F."/>
            <person name="La Cono V."/>
            <person name="Hallsworth J.E."/>
            <person name="Yakimov M.M."/>
        </authorList>
    </citation>
    <scope>NUCLEOTIDE SEQUENCE</scope>
    <source>
        <strain evidence="2">AArc-S</strain>
    </source>
</reference>
<sequence>MAELQQFTEGRGIGLSVLGMALLIIGGSMLYHSVLPTAGAVILVLAVLCMLAVVGFV</sequence>
<dbReference type="KEGG" id="hara:AArcS_0701"/>
<protein>
    <submittedName>
        <fullName evidence="2">Uncharacterized protein</fullName>
    </submittedName>
</protein>
<feature type="transmembrane region" description="Helical" evidence="1">
    <location>
        <begin position="37"/>
        <end position="56"/>
    </location>
</feature>